<reference evidence="3 4" key="1">
    <citation type="submission" date="2024-04" db="EMBL/GenBank/DDBJ databases">
        <authorList>
            <person name="Fracassetti M."/>
        </authorList>
    </citation>
    <scope>NUCLEOTIDE SEQUENCE [LARGE SCALE GENOMIC DNA]</scope>
</reference>
<dbReference type="Pfam" id="PF26138">
    <property type="entry name" value="DUF8040"/>
    <property type="match status" value="1"/>
</dbReference>
<name>A0AAV2G4T5_9ROSI</name>
<keyword evidence="4" id="KW-1185">Reference proteome</keyword>
<proteinExistence type="predicted"/>
<accession>A0AAV2G4T5</accession>
<dbReference type="Proteomes" id="UP001497516">
    <property type="component" value="Chromosome 8"/>
</dbReference>
<organism evidence="3 4">
    <name type="scientific">Linum trigynum</name>
    <dbReference type="NCBI Taxonomy" id="586398"/>
    <lineage>
        <taxon>Eukaryota</taxon>
        <taxon>Viridiplantae</taxon>
        <taxon>Streptophyta</taxon>
        <taxon>Embryophyta</taxon>
        <taxon>Tracheophyta</taxon>
        <taxon>Spermatophyta</taxon>
        <taxon>Magnoliopsida</taxon>
        <taxon>eudicotyledons</taxon>
        <taxon>Gunneridae</taxon>
        <taxon>Pentapetalae</taxon>
        <taxon>rosids</taxon>
        <taxon>fabids</taxon>
        <taxon>Malpighiales</taxon>
        <taxon>Linaceae</taxon>
        <taxon>Linum</taxon>
    </lineage>
</organism>
<keyword evidence="1" id="KW-0472">Membrane</keyword>
<keyword evidence="1" id="KW-1133">Transmembrane helix</keyword>
<dbReference type="InterPro" id="IPR058353">
    <property type="entry name" value="DUF8040"/>
</dbReference>
<dbReference type="AlphaFoldDB" id="A0AAV2G4T5"/>
<sequence length="243" mass="28191">MDNETHSLNGDDVPVFYNEGNIDDTEDLISLNRILVLQTWQTIMDYWQRQRKTCEITLICYIVHAPYLLNCLQPAIDGPLGQHESYRARKCREFMDRLTLQDTFCRSTLRMGSHAFAALCEMLRNTGPFVIYKRSTVEEQVAKFLLGHIGGNYTSLCLHYYRSNETVHRHFHNVLRAVLSLVPQLLQQPATTTTVGSKIHEILGFIFIFRIALVLLMDHIFMLRFHVMTNQDFLVGKNGLHKM</sequence>
<dbReference type="EMBL" id="OZ034821">
    <property type="protein sequence ID" value="CAL1405634.1"/>
    <property type="molecule type" value="Genomic_DNA"/>
</dbReference>
<evidence type="ECO:0000256" key="1">
    <source>
        <dbReference type="SAM" id="Phobius"/>
    </source>
</evidence>
<feature type="domain" description="DUF8040" evidence="2">
    <location>
        <begin position="101"/>
        <end position="179"/>
    </location>
</feature>
<gene>
    <name evidence="3" type="ORF">LTRI10_LOCUS45408</name>
</gene>
<protein>
    <recommendedName>
        <fullName evidence="2">DUF8040 domain-containing protein</fullName>
    </recommendedName>
</protein>
<evidence type="ECO:0000259" key="2">
    <source>
        <dbReference type="Pfam" id="PF26138"/>
    </source>
</evidence>
<feature type="transmembrane region" description="Helical" evidence="1">
    <location>
        <begin position="202"/>
        <end position="221"/>
    </location>
</feature>
<evidence type="ECO:0000313" key="4">
    <source>
        <dbReference type="Proteomes" id="UP001497516"/>
    </source>
</evidence>
<keyword evidence="1" id="KW-0812">Transmembrane</keyword>
<evidence type="ECO:0000313" key="3">
    <source>
        <dbReference type="EMBL" id="CAL1405634.1"/>
    </source>
</evidence>